<comment type="caution">
    <text evidence="1">The sequence shown here is derived from an EMBL/GenBank/DDBJ whole genome shotgun (WGS) entry which is preliminary data.</text>
</comment>
<evidence type="ECO:0000313" key="1">
    <source>
        <dbReference type="EMBL" id="HDK38490.1"/>
    </source>
</evidence>
<protein>
    <submittedName>
        <fullName evidence="1">Uncharacterized protein</fullName>
    </submittedName>
</protein>
<dbReference type="AlphaFoldDB" id="A0A831JYF2"/>
<proteinExistence type="predicted"/>
<name>A0A831JYF2_9GAMM</name>
<organism evidence="1">
    <name type="scientific">Thiolapillus brandeum</name>
    <dbReference type="NCBI Taxonomy" id="1076588"/>
    <lineage>
        <taxon>Bacteria</taxon>
        <taxon>Pseudomonadati</taxon>
        <taxon>Pseudomonadota</taxon>
        <taxon>Gammaproteobacteria</taxon>
        <taxon>Chromatiales</taxon>
        <taxon>Sedimenticolaceae</taxon>
        <taxon>Thiolapillus</taxon>
    </lineage>
</organism>
<reference evidence="1" key="1">
    <citation type="journal article" date="2020" name="mSystems">
        <title>Genome- and Community-Level Interaction Insights into Carbon Utilization and Element Cycling Functions of Hydrothermarchaeota in Hydrothermal Sediment.</title>
        <authorList>
            <person name="Zhou Z."/>
            <person name="Liu Y."/>
            <person name="Xu W."/>
            <person name="Pan J."/>
            <person name="Luo Z.H."/>
            <person name="Li M."/>
        </authorList>
    </citation>
    <scope>NUCLEOTIDE SEQUENCE [LARGE SCALE GENOMIC DNA]</scope>
    <source>
        <strain evidence="1">HyVt-26</strain>
    </source>
</reference>
<accession>A0A831JYF2</accession>
<gene>
    <name evidence="1" type="ORF">ENG92_05690</name>
</gene>
<dbReference type="Proteomes" id="UP000885822">
    <property type="component" value="Unassembled WGS sequence"/>
</dbReference>
<sequence length="60" mass="6490">MTQKAKAESCKALFVTQETSKLGYIANIGIIVSNPLNFHFAKAASQQNIGYVTGADHEHP</sequence>
<dbReference type="EMBL" id="DRCV01000251">
    <property type="protein sequence ID" value="HDK38490.1"/>
    <property type="molecule type" value="Genomic_DNA"/>
</dbReference>